<protein>
    <submittedName>
        <fullName evidence="2">Folic acid binding</fullName>
    </submittedName>
</protein>
<dbReference type="Proteomes" id="UP000585474">
    <property type="component" value="Unassembled WGS sequence"/>
</dbReference>
<dbReference type="InterPro" id="IPR022384">
    <property type="entry name" value="FormiminoTrfase_cat_dom_sf"/>
</dbReference>
<name>A0A7J0GQ22_9ERIC</name>
<gene>
    <name evidence="2" type="ORF">Acr_23g0012920</name>
</gene>
<comment type="caution">
    <text evidence="2">The sequence shown here is derived from an EMBL/GenBank/DDBJ whole genome shotgun (WGS) entry which is preliminary data.</text>
</comment>
<dbReference type="PANTHER" id="PTHR12234">
    <property type="entry name" value="FORMIMINOTRANSFERASE-CYCLODEAMINASE"/>
    <property type="match status" value="1"/>
</dbReference>
<dbReference type="InterPro" id="IPR012886">
    <property type="entry name" value="Formiminotransferase_N"/>
</dbReference>
<dbReference type="GO" id="GO:0005542">
    <property type="term" value="F:folic acid binding"/>
    <property type="evidence" value="ECO:0007669"/>
    <property type="project" value="InterPro"/>
</dbReference>
<evidence type="ECO:0000313" key="3">
    <source>
        <dbReference type="Proteomes" id="UP000585474"/>
    </source>
</evidence>
<organism evidence="2 3">
    <name type="scientific">Actinidia rufa</name>
    <dbReference type="NCBI Taxonomy" id="165716"/>
    <lineage>
        <taxon>Eukaryota</taxon>
        <taxon>Viridiplantae</taxon>
        <taxon>Streptophyta</taxon>
        <taxon>Embryophyta</taxon>
        <taxon>Tracheophyta</taxon>
        <taxon>Spermatophyta</taxon>
        <taxon>Magnoliopsida</taxon>
        <taxon>eudicotyledons</taxon>
        <taxon>Gunneridae</taxon>
        <taxon>Pentapetalae</taxon>
        <taxon>asterids</taxon>
        <taxon>Ericales</taxon>
        <taxon>Actinidiaceae</taxon>
        <taxon>Actinidia</taxon>
    </lineage>
</organism>
<dbReference type="PANTHER" id="PTHR12234:SF1">
    <property type="entry name" value="FORMIMINOTRANSFERASE N-TERMINAL SUBDOMAIN-CONTAINING PROTEIN"/>
    <property type="match status" value="1"/>
</dbReference>
<dbReference type="GO" id="GO:0016740">
    <property type="term" value="F:transferase activity"/>
    <property type="evidence" value="ECO:0007669"/>
    <property type="project" value="InterPro"/>
</dbReference>
<feature type="domain" description="Formiminotransferase N-terminal subdomain" evidence="1">
    <location>
        <begin position="2"/>
        <end position="148"/>
    </location>
</feature>
<keyword evidence="3" id="KW-1185">Reference proteome</keyword>
<accession>A0A7J0GQ22</accession>
<dbReference type="SUPFAM" id="SSF55116">
    <property type="entry name" value="Formiminotransferase domain of formiminotransferase-cyclodeaminase"/>
    <property type="match status" value="1"/>
</dbReference>
<sequence length="156" mass="17031">MRLTTELVTRLHPCLQVDTGAISRLVSFKEHRICHGKVAFEAINLELHCGSHPQLGVLDHICFHTLGCTSMDQTAGIAKSLAADIGSTLQVPTFLYGAAHTEGRTSDSIRRELGYFKPNFTGNQWAGGPKYEPLPPNPDDGPAYGRRCNLGYPVGR</sequence>
<evidence type="ECO:0000313" key="2">
    <source>
        <dbReference type="EMBL" id="GFZ12907.1"/>
    </source>
</evidence>
<dbReference type="InterPro" id="IPR037064">
    <property type="entry name" value="Formiminotransferase_N_sf"/>
</dbReference>
<dbReference type="InterPro" id="IPR051623">
    <property type="entry name" value="FTCD"/>
</dbReference>
<dbReference type="OrthoDB" id="1929297at2759"/>
<dbReference type="EMBL" id="BJWL01000023">
    <property type="protein sequence ID" value="GFZ12907.1"/>
    <property type="molecule type" value="Genomic_DNA"/>
</dbReference>
<dbReference type="AlphaFoldDB" id="A0A7J0GQ22"/>
<reference evidence="2 3" key="1">
    <citation type="submission" date="2019-07" db="EMBL/GenBank/DDBJ databases">
        <title>De Novo Assembly of kiwifruit Actinidia rufa.</title>
        <authorList>
            <person name="Sugita-Konishi S."/>
            <person name="Sato K."/>
            <person name="Mori E."/>
            <person name="Abe Y."/>
            <person name="Kisaki G."/>
            <person name="Hamano K."/>
            <person name="Suezawa K."/>
            <person name="Otani M."/>
            <person name="Fukuda T."/>
            <person name="Manabe T."/>
            <person name="Gomi K."/>
            <person name="Tabuchi M."/>
            <person name="Akimitsu K."/>
            <person name="Kataoka I."/>
        </authorList>
    </citation>
    <scope>NUCLEOTIDE SEQUENCE [LARGE SCALE GENOMIC DNA]</scope>
    <source>
        <strain evidence="3">cv. Fuchu</strain>
    </source>
</reference>
<dbReference type="Pfam" id="PF07837">
    <property type="entry name" value="FTCD_N"/>
    <property type="match status" value="1"/>
</dbReference>
<evidence type="ECO:0000259" key="1">
    <source>
        <dbReference type="SMART" id="SM01222"/>
    </source>
</evidence>
<dbReference type="Gene3D" id="3.30.990.10">
    <property type="entry name" value="Formiminotransferase, N-terminal subdomain"/>
    <property type="match status" value="1"/>
</dbReference>
<proteinExistence type="predicted"/>
<dbReference type="SMART" id="SM01222">
    <property type="entry name" value="FTCD_N"/>
    <property type="match status" value="1"/>
</dbReference>